<feature type="transmembrane region" description="Helical" evidence="1">
    <location>
        <begin position="111"/>
        <end position="131"/>
    </location>
</feature>
<accession>A0ABZ2KNW4</accession>
<dbReference type="InterPro" id="IPR048376">
    <property type="entry name" value="YqiJ_N"/>
</dbReference>
<proteinExistence type="predicted"/>
<reference evidence="3 4" key="1">
    <citation type="submission" date="2021-12" db="EMBL/GenBank/DDBJ databases">
        <title>Discovery of the Pendulisporaceae a myxobacterial family with distinct sporulation behavior and unique specialized metabolism.</title>
        <authorList>
            <person name="Garcia R."/>
            <person name="Popoff A."/>
            <person name="Bader C.D."/>
            <person name="Loehr J."/>
            <person name="Walesch S."/>
            <person name="Walt C."/>
            <person name="Boldt J."/>
            <person name="Bunk B."/>
            <person name="Haeckl F.J.F.P.J."/>
            <person name="Gunesch A.P."/>
            <person name="Birkelbach J."/>
            <person name="Nuebel U."/>
            <person name="Pietschmann T."/>
            <person name="Bach T."/>
            <person name="Mueller R."/>
        </authorList>
    </citation>
    <scope>NUCLEOTIDE SEQUENCE [LARGE SCALE GENOMIC DNA]</scope>
    <source>
        <strain evidence="3 4">MSr12523</strain>
    </source>
</reference>
<keyword evidence="1" id="KW-1133">Transmembrane helix</keyword>
<feature type="transmembrane region" description="Helical" evidence="1">
    <location>
        <begin position="76"/>
        <end position="99"/>
    </location>
</feature>
<evidence type="ECO:0000256" key="1">
    <source>
        <dbReference type="SAM" id="Phobius"/>
    </source>
</evidence>
<gene>
    <name evidence="3" type="ORF">LZC95_13195</name>
</gene>
<sequence length="235" mass="25085">MLGLVAVIVFLQAAGLVGLVAEGGGDHDVNVDADHDVDLNHDADADGDGDADADSDADGDGWHGALSYFGVGRVPLMVLLVTWLLFTGFSGIFFNSLAYVRFGGSGNYAGWVIPVTYGTSLAVGLAAMRFFSRVLGRIFDLGTRGATAKHELSGRIGIVASPELGPKFGEIRVRDERGNELLVHARIETGEDPLKLGQEVVLVDYDTESEMFLATSAKFEMGPRKRPDGERKGNK</sequence>
<dbReference type="EMBL" id="CP089982">
    <property type="protein sequence ID" value="WXB00333.1"/>
    <property type="molecule type" value="Genomic_DNA"/>
</dbReference>
<evidence type="ECO:0000259" key="2">
    <source>
        <dbReference type="Pfam" id="PF21001"/>
    </source>
</evidence>
<dbReference type="Proteomes" id="UP001379533">
    <property type="component" value="Chromosome"/>
</dbReference>
<evidence type="ECO:0000313" key="3">
    <source>
        <dbReference type="EMBL" id="WXB00333.1"/>
    </source>
</evidence>
<dbReference type="Pfam" id="PF21001">
    <property type="entry name" value="YqiJ_N"/>
    <property type="match status" value="1"/>
</dbReference>
<keyword evidence="1" id="KW-0472">Membrane</keyword>
<protein>
    <submittedName>
        <fullName evidence="3">YqiJ family protein</fullName>
    </submittedName>
</protein>
<evidence type="ECO:0000313" key="4">
    <source>
        <dbReference type="Proteomes" id="UP001379533"/>
    </source>
</evidence>
<keyword evidence="1" id="KW-0812">Transmembrane</keyword>
<organism evidence="3 4">
    <name type="scientific">Pendulispora brunnea</name>
    <dbReference type="NCBI Taxonomy" id="2905690"/>
    <lineage>
        <taxon>Bacteria</taxon>
        <taxon>Pseudomonadati</taxon>
        <taxon>Myxococcota</taxon>
        <taxon>Myxococcia</taxon>
        <taxon>Myxococcales</taxon>
        <taxon>Sorangiineae</taxon>
        <taxon>Pendulisporaceae</taxon>
        <taxon>Pendulispora</taxon>
    </lineage>
</organism>
<feature type="domain" description="Inner membrane protein YqiJ N-terminal" evidence="2">
    <location>
        <begin position="2"/>
        <end position="104"/>
    </location>
</feature>
<keyword evidence="4" id="KW-1185">Reference proteome</keyword>
<name>A0ABZ2KNW4_9BACT</name>